<dbReference type="AlphaFoldDB" id="A0A918VTE6"/>
<dbReference type="RefSeq" id="WP_189403020.1">
    <property type="nucleotide sequence ID" value="NZ_BMXA01000012.1"/>
</dbReference>
<proteinExistence type="predicted"/>
<keyword evidence="2" id="KW-1185">Reference proteome</keyword>
<evidence type="ECO:0000313" key="1">
    <source>
        <dbReference type="EMBL" id="GHA22236.1"/>
    </source>
</evidence>
<comment type="caution">
    <text evidence="1">The sequence shown here is derived from an EMBL/GenBank/DDBJ whole genome shotgun (WGS) entry which is preliminary data.</text>
</comment>
<gene>
    <name evidence="1" type="ORF">GCM10008090_35060</name>
</gene>
<organism evidence="1 2">
    <name type="scientific">Arenicella chitinivorans</name>
    <dbReference type="NCBI Taxonomy" id="1329800"/>
    <lineage>
        <taxon>Bacteria</taxon>
        <taxon>Pseudomonadati</taxon>
        <taxon>Pseudomonadota</taxon>
        <taxon>Gammaproteobacteria</taxon>
        <taxon>Arenicellales</taxon>
        <taxon>Arenicellaceae</taxon>
        <taxon>Arenicella</taxon>
    </lineage>
</organism>
<dbReference type="EMBL" id="BMXA01000012">
    <property type="protein sequence ID" value="GHA22236.1"/>
    <property type="molecule type" value="Genomic_DNA"/>
</dbReference>
<accession>A0A918VTE6</accession>
<evidence type="ECO:0000313" key="2">
    <source>
        <dbReference type="Proteomes" id="UP000614811"/>
    </source>
</evidence>
<reference evidence="1" key="2">
    <citation type="submission" date="2020-09" db="EMBL/GenBank/DDBJ databases">
        <authorList>
            <person name="Sun Q."/>
            <person name="Kim S."/>
        </authorList>
    </citation>
    <scope>NUCLEOTIDE SEQUENCE</scope>
    <source>
        <strain evidence="1">KCTC 12711</strain>
    </source>
</reference>
<reference evidence="1" key="1">
    <citation type="journal article" date="2014" name="Int. J. Syst. Evol. Microbiol.">
        <title>Complete genome sequence of Corynebacterium casei LMG S-19264T (=DSM 44701T), isolated from a smear-ripened cheese.</title>
        <authorList>
            <consortium name="US DOE Joint Genome Institute (JGI-PGF)"/>
            <person name="Walter F."/>
            <person name="Albersmeier A."/>
            <person name="Kalinowski J."/>
            <person name="Ruckert C."/>
        </authorList>
    </citation>
    <scope>NUCLEOTIDE SEQUENCE</scope>
    <source>
        <strain evidence="1">KCTC 12711</strain>
    </source>
</reference>
<protein>
    <submittedName>
        <fullName evidence="1">Uncharacterized protein</fullName>
    </submittedName>
</protein>
<name>A0A918VTE6_9GAMM</name>
<dbReference type="Proteomes" id="UP000614811">
    <property type="component" value="Unassembled WGS sequence"/>
</dbReference>
<sequence length="214" mass="24591">MEDMVHKLGQSLDSLLDDGFKYVKSRFALVKKLKDGTQVIAIDLLPTSEPNRFKLAMHAHVRLNVLEDQYAHFHPFLSAKDRKTNPTLALNCDSLFSDKALTQSFHVDENRLEEVATIYAKAINDDVLPFFEEFYSVENLVASFEQADPKLWITSDRHTRTLVLLSAYALESNWGEFDKVSSEYIEYCDKPFAQAYKPLAQAVIEGLKKRRRKV</sequence>